<evidence type="ECO:0000256" key="9">
    <source>
        <dbReference type="ARBA" id="ARBA00023316"/>
    </source>
</evidence>
<dbReference type="SUPFAM" id="SSF53756">
    <property type="entry name" value="UDP-Glycosyltransferase/glycogen phosphorylase"/>
    <property type="match status" value="1"/>
</dbReference>
<evidence type="ECO:0000259" key="11">
    <source>
        <dbReference type="Pfam" id="PF04101"/>
    </source>
</evidence>
<evidence type="ECO:0000256" key="7">
    <source>
        <dbReference type="ARBA" id="ARBA00023136"/>
    </source>
</evidence>
<dbReference type="GO" id="GO:0071555">
    <property type="term" value="P:cell wall organization"/>
    <property type="evidence" value="ECO:0007669"/>
    <property type="project" value="UniProtKB-KW"/>
</dbReference>
<dbReference type="Gene3D" id="3.40.50.2000">
    <property type="entry name" value="Glycogen Phosphorylase B"/>
    <property type="match status" value="2"/>
</dbReference>
<dbReference type="GO" id="GO:0005975">
    <property type="term" value="P:carbohydrate metabolic process"/>
    <property type="evidence" value="ECO:0007669"/>
    <property type="project" value="InterPro"/>
</dbReference>
<dbReference type="EMBL" id="CP151506">
    <property type="protein sequence ID" value="WZN62714.1"/>
    <property type="molecule type" value="Genomic_DNA"/>
</dbReference>
<dbReference type="InterPro" id="IPR004276">
    <property type="entry name" value="GlycoTrans_28_N"/>
</dbReference>
<keyword evidence="6" id="KW-0573">Peptidoglycan synthesis</keyword>
<evidence type="ECO:0000256" key="2">
    <source>
        <dbReference type="ARBA" id="ARBA00022618"/>
    </source>
</evidence>
<organism evidence="12 13">
    <name type="scientific">Chloropicon roscoffensis</name>
    <dbReference type="NCBI Taxonomy" id="1461544"/>
    <lineage>
        <taxon>Eukaryota</taxon>
        <taxon>Viridiplantae</taxon>
        <taxon>Chlorophyta</taxon>
        <taxon>Chloropicophyceae</taxon>
        <taxon>Chloropicales</taxon>
        <taxon>Chloropicaceae</taxon>
        <taxon>Chloropicon</taxon>
    </lineage>
</organism>
<evidence type="ECO:0000256" key="3">
    <source>
        <dbReference type="ARBA" id="ARBA00022676"/>
    </source>
</evidence>
<sequence>MGMRGGAHGRLAPRWKRPPSRRRGLRALCRASAGRRESAASILFTCGGTGGHVYPAVAVADRLRSLVPDLAIDFVGSRDRIEWDVVPKSGYTVRSVPCAPIHRPLSSWRNVRSVLVQFLGLLKALWLLARKRPRAVVGTGGYVTVPTCCAAWLLRIPVFLHESNAYPGLATRFLVNTLRCASQVYLGFEEAKRHLRGDKLVVTGNPVRAGILVKHQKADFGRGATGALADVFNDGPSRDRDSFRICIMGGSLGAQKINEVLRDCVGGILTKFTKVSVIWQTGQGYYDEVDQDCGVFPGRLAILPFLHDMPLVYSSCDLFVCRAGAITCSELVAARKPSILIPSPNVTDDHQTKNAAALEKAGWTVMLQEEDFTSRKLLDTLDGLLCDNGRALKRMQVALQDAGENRACHDIAESLASSLEL</sequence>
<evidence type="ECO:0000256" key="4">
    <source>
        <dbReference type="ARBA" id="ARBA00022679"/>
    </source>
</evidence>
<keyword evidence="4 12" id="KW-0808">Transferase</keyword>
<reference evidence="12 13" key="1">
    <citation type="submission" date="2024-03" db="EMBL/GenBank/DDBJ databases">
        <title>Complete genome sequence of the green alga Chloropicon roscoffensis RCC1871.</title>
        <authorList>
            <person name="Lemieux C."/>
            <person name="Pombert J.-F."/>
            <person name="Otis C."/>
            <person name="Turmel M."/>
        </authorList>
    </citation>
    <scope>NUCLEOTIDE SEQUENCE [LARGE SCALE GENOMIC DNA]</scope>
    <source>
        <strain evidence="12 13">RCC1871</strain>
    </source>
</reference>
<evidence type="ECO:0000313" key="13">
    <source>
        <dbReference type="Proteomes" id="UP001472866"/>
    </source>
</evidence>
<keyword evidence="13" id="KW-1185">Reference proteome</keyword>
<evidence type="ECO:0000259" key="10">
    <source>
        <dbReference type="Pfam" id="PF03033"/>
    </source>
</evidence>
<dbReference type="Pfam" id="PF03033">
    <property type="entry name" value="Glyco_transf_28"/>
    <property type="match status" value="1"/>
</dbReference>
<dbReference type="HAMAP" id="MF_00033">
    <property type="entry name" value="MurG"/>
    <property type="match status" value="1"/>
</dbReference>
<dbReference type="PANTHER" id="PTHR21015">
    <property type="entry name" value="UDP-N-ACETYLGLUCOSAMINE--N-ACETYLMURAMYL-(PENTAPEPTIDE) PYROPHOSPHORYL-UNDECAPRENOL N-ACETYLGLUCOSAMINE TRANSFERASE 1"/>
    <property type="match status" value="1"/>
</dbReference>
<dbReference type="Pfam" id="PF04101">
    <property type="entry name" value="Glyco_tran_28_C"/>
    <property type="match status" value="1"/>
</dbReference>
<proteinExistence type="inferred from homology"/>
<gene>
    <name evidence="12" type="ORF">HKI87_06g42560</name>
</gene>
<dbReference type="AlphaFoldDB" id="A0AAX4P919"/>
<evidence type="ECO:0000256" key="8">
    <source>
        <dbReference type="ARBA" id="ARBA00023306"/>
    </source>
</evidence>
<feature type="domain" description="Glycosyltransferase family 28 N-terminal" evidence="10">
    <location>
        <begin position="42"/>
        <end position="180"/>
    </location>
</feature>
<name>A0AAX4P919_9CHLO</name>
<dbReference type="GO" id="GO:0008360">
    <property type="term" value="P:regulation of cell shape"/>
    <property type="evidence" value="ECO:0007669"/>
    <property type="project" value="UniProtKB-KW"/>
</dbReference>
<dbReference type="GO" id="GO:0051301">
    <property type="term" value="P:cell division"/>
    <property type="evidence" value="ECO:0007669"/>
    <property type="project" value="UniProtKB-KW"/>
</dbReference>
<evidence type="ECO:0000256" key="6">
    <source>
        <dbReference type="ARBA" id="ARBA00022984"/>
    </source>
</evidence>
<evidence type="ECO:0000256" key="5">
    <source>
        <dbReference type="ARBA" id="ARBA00022960"/>
    </source>
</evidence>
<dbReference type="PANTHER" id="PTHR21015:SF22">
    <property type="entry name" value="GLYCOSYLTRANSFERASE"/>
    <property type="match status" value="1"/>
</dbReference>
<dbReference type="Proteomes" id="UP001472866">
    <property type="component" value="Chromosome 06"/>
</dbReference>
<protein>
    <submittedName>
        <fullName evidence="12">UDP-N-acetylglucosamine--N-acetylmuramyl-(Pentapeptide) pyrophosphoryl-undecaprenol N-acetylglucosamine transferase MurG</fullName>
    </submittedName>
</protein>
<feature type="domain" description="Glycosyl transferase family 28 C-terminal" evidence="11">
    <location>
        <begin position="245"/>
        <end position="396"/>
    </location>
</feature>
<evidence type="ECO:0000256" key="1">
    <source>
        <dbReference type="ARBA" id="ARBA00022475"/>
    </source>
</evidence>
<keyword evidence="8" id="KW-0131">Cell cycle</keyword>
<dbReference type="CDD" id="cd03785">
    <property type="entry name" value="GT28_MurG"/>
    <property type="match status" value="1"/>
</dbReference>
<accession>A0AAX4P919</accession>
<keyword evidence="3" id="KW-0328">Glycosyltransferase</keyword>
<evidence type="ECO:0000313" key="12">
    <source>
        <dbReference type="EMBL" id="WZN62714.1"/>
    </source>
</evidence>
<dbReference type="GO" id="GO:0050511">
    <property type="term" value="F:undecaprenyldiphospho-muramoylpentapeptide beta-N-acetylglucosaminyltransferase activity"/>
    <property type="evidence" value="ECO:0007669"/>
    <property type="project" value="InterPro"/>
</dbReference>
<keyword evidence="9" id="KW-0961">Cell wall biogenesis/degradation</keyword>
<dbReference type="InterPro" id="IPR007235">
    <property type="entry name" value="Glyco_trans_28_C"/>
</dbReference>
<keyword evidence="1" id="KW-1003">Cell membrane</keyword>
<keyword evidence="7" id="KW-0472">Membrane</keyword>
<keyword evidence="2" id="KW-0132">Cell division</keyword>
<dbReference type="InterPro" id="IPR006009">
    <property type="entry name" value="GlcNAc_MurG"/>
</dbReference>
<keyword evidence="5" id="KW-0133">Cell shape</keyword>